<reference evidence="6 7" key="1">
    <citation type="submission" date="2017-10" db="EMBL/GenBank/DDBJ databases">
        <title>Genome sequence of Caulobacter mirabilis FWC38.</title>
        <authorList>
            <person name="Fiebig A."/>
            <person name="Crosson S."/>
        </authorList>
    </citation>
    <scope>NUCLEOTIDE SEQUENCE [LARGE SCALE GENOMIC DNA]</scope>
    <source>
        <strain evidence="6 7">FWC 38</strain>
    </source>
</reference>
<comment type="cofactor">
    <cofactor evidence="1 3 5">
        <name>pyridoxal 5'-phosphate</name>
        <dbReference type="ChEBI" id="CHEBI:597326"/>
    </cofactor>
</comment>
<comment type="catalytic activity">
    <reaction evidence="3">
        <text>O-succinyl-L-homoserine + hydrogen sulfide = L-homocysteine + succinate</text>
        <dbReference type="Rhea" id="RHEA:27826"/>
        <dbReference type="ChEBI" id="CHEBI:29919"/>
        <dbReference type="ChEBI" id="CHEBI:30031"/>
        <dbReference type="ChEBI" id="CHEBI:57661"/>
        <dbReference type="ChEBI" id="CHEBI:58199"/>
    </reaction>
</comment>
<dbReference type="EMBL" id="CP024201">
    <property type="protein sequence ID" value="ATQ43658.1"/>
    <property type="molecule type" value="Genomic_DNA"/>
</dbReference>
<sequence length="394" mass="42788">MAEDPNSWADATRLIRGGLNRSNHGETAEALYLTQSFAYGSAEAADRRFSGEEPGFVYSRYANPTTQMFEERLALLEGAEHCRGLASGMAAVHVALTGLLKAGDHLVAGKALFGSCNWIISQYLPRFGVETTFVDATDLKAWEAAMRPNTRAVLIETPANPLLEVTDIAEVAKIAHAAGAKVVVDNVFGTPIFQKPLQLGADIVVYSATKHIDGQGRVLGGAILGGKDFIEEHYRDIIRHTGPAISPFNAWILLKGLETLDLRVRRQTETAGVLADLIGDHRKVSRVLYPGRADHPQAAIIAKQMTGHSNLLAFDLGSREAAWRFLDALEIVDISNNLGDAKSMATHPSTTTHRAMPEEKRLEIGLTEGFVRMSVGLEDVRDLSRDIARALDAA</sequence>
<dbReference type="Pfam" id="PF01053">
    <property type="entry name" value="Cys_Met_Meta_PP"/>
    <property type="match status" value="1"/>
</dbReference>
<keyword evidence="2 3" id="KW-0663">Pyridoxal phosphate</keyword>
<dbReference type="PIRSF" id="PIRSF001434">
    <property type="entry name" value="CGS"/>
    <property type="match status" value="1"/>
</dbReference>
<protein>
    <recommendedName>
        <fullName evidence="3">O-succinylhomoserine sulfhydrylase</fullName>
        <shortName evidence="3">OSH sulfhydrylase</shortName>
        <shortName evidence="3">OSHS sulfhydrylase</shortName>
        <ecNumber evidence="3">2.5.1.-</ecNumber>
    </recommendedName>
</protein>
<accession>A0A2D2B074</accession>
<dbReference type="InterPro" id="IPR015424">
    <property type="entry name" value="PyrdxlP-dep_Trfase"/>
</dbReference>
<dbReference type="OrthoDB" id="9805807at2"/>
<evidence type="ECO:0000313" key="7">
    <source>
        <dbReference type="Proteomes" id="UP000228945"/>
    </source>
</evidence>
<dbReference type="InterPro" id="IPR015421">
    <property type="entry name" value="PyrdxlP-dep_Trfase_major"/>
</dbReference>
<comment type="function">
    <text evidence="3">Catalyzes the formation of L-homocysteine from O-succinyl-L-homoserine (OSHS) and hydrogen sulfide.</text>
</comment>
<dbReference type="Gene3D" id="3.40.640.10">
    <property type="entry name" value="Type I PLP-dependent aspartate aminotransferase-like (Major domain)"/>
    <property type="match status" value="1"/>
</dbReference>
<comment type="similarity">
    <text evidence="3">Belongs to the trans-sulfuration enzymes family. MetZ subfamily.</text>
</comment>
<dbReference type="FunFam" id="3.40.640.10:FF:000046">
    <property type="entry name" value="Cystathionine gamma-lyase"/>
    <property type="match status" value="1"/>
</dbReference>
<organism evidence="6 7">
    <name type="scientific">Caulobacter mirabilis</name>
    <dbReference type="NCBI Taxonomy" id="69666"/>
    <lineage>
        <taxon>Bacteria</taxon>
        <taxon>Pseudomonadati</taxon>
        <taxon>Pseudomonadota</taxon>
        <taxon>Alphaproteobacteria</taxon>
        <taxon>Caulobacterales</taxon>
        <taxon>Caulobacteraceae</taxon>
        <taxon>Caulobacter</taxon>
    </lineage>
</organism>
<dbReference type="GO" id="GO:0016765">
    <property type="term" value="F:transferase activity, transferring alkyl or aryl (other than methyl) groups"/>
    <property type="evidence" value="ECO:0007669"/>
    <property type="project" value="UniProtKB-UniRule"/>
</dbReference>
<evidence type="ECO:0000256" key="2">
    <source>
        <dbReference type="ARBA" id="ARBA00022898"/>
    </source>
</evidence>
<gene>
    <name evidence="3 6" type="primary">metZ</name>
    <name evidence="6" type="ORF">CSW64_15285</name>
</gene>
<dbReference type="GO" id="GO:0030170">
    <property type="term" value="F:pyridoxal phosphate binding"/>
    <property type="evidence" value="ECO:0007669"/>
    <property type="project" value="UniProtKB-UniRule"/>
</dbReference>
<keyword evidence="3" id="KW-0486">Methionine biosynthesis</keyword>
<dbReference type="GO" id="GO:0071268">
    <property type="term" value="P:homocysteine biosynthetic process"/>
    <property type="evidence" value="ECO:0007669"/>
    <property type="project" value="InterPro"/>
</dbReference>
<name>A0A2D2B074_9CAUL</name>
<dbReference type="NCBIfam" id="TIGR01325">
    <property type="entry name" value="O_suc_HS_sulf"/>
    <property type="match status" value="1"/>
</dbReference>
<keyword evidence="7" id="KW-1185">Reference proteome</keyword>
<dbReference type="CDD" id="cd00614">
    <property type="entry name" value="CGS_like"/>
    <property type="match status" value="1"/>
</dbReference>
<dbReference type="Proteomes" id="UP000228945">
    <property type="component" value="Chromosome"/>
</dbReference>
<dbReference type="PANTHER" id="PTHR11808:SF80">
    <property type="entry name" value="CYSTATHIONINE GAMMA-LYASE"/>
    <property type="match status" value="1"/>
</dbReference>
<evidence type="ECO:0000256" key="5">
    <source>
        <dbReference type="RuleBase" id="RU362118"/>
    </source>
</evidence>
<evidence type="ECO:0000256" key="3">
    <source>
        <dbReference type="HAMAP-Rule" id="MF_02056"/>
    </source>
</evidence>
<dbReference type="InterPro" id="IPR006234">
    <property type="entry name" value="O-succ-hSer_sulfhydrylase"/>
</dbReference>
<keyword evidence="3" id="KW-0028">Amino-acid biosynthesis</keyword>
<dbReference type="GO" id="GO:0071266">
    <property type="term" value="P:'de novo' L-methionine biosynthetic process"/>
    <property type="evidence" value="ECO:0007669"/>
    <property type="project" value="UniProtKB-UniRule"/>
</dbReference>
<proteinExistence type="inferred from homology"/>
<comment type="pathway">
    <text evidence="3">Amino-acid biosynthesis; L-methionine biosynthesis via de novo pathway; L-homocysteine from O-succinyl-L-homoserine: step 1/1.</text>
</comment>
<dbReference type="InterPro" id="IPR000277">
    <property type="entry name" value="Cys/Met-Metab_PyrdxlP-dep_enz"/>
</dbReference>
<evidence type="ECO:0000256" key="1">
    <source>
        <dbReference type="ARBA" id="ARBA00001933"/>
    </source>
</evidence>
<dbReference type="PANTHER" id="PTHR11808">
    <property type="entry name" value="TRANS-SULFURATION ENZYME FAMILY MEMBER"/>
    <property type="match status" value="1"/>
</dbReference>
<dbReference type="Gene3D" id="3.90.1150.10">
    <property type="entry name" value="Aspartate Aminotransferase, domain 1"/>
    <property type="match status" value="1"/>
</dbReference>
<dbReference type="AlphaFoldDB" id="A0A2D2B074"/>
<dbReference type="SUPFAM" id="SSF53383">
    <property type="entry name" value="PLP-dependent transferases"/>
    <property type="match status" value="1"/>
</dbReference>
<evidence type="ECO:0000256" key="4">
    <source>
        <dbReference type="PIRSR" id="PIRSR001434-2"/>
    </source>
</evidence>
<evidence type="ECO:0000313" key="6">
    <source>
        <dbReference type="EMBL" id="ATQ43658.1"/>
    </source>
</evidence>
<dbReference type="HAMAP" id="MF_02056">
    <property type="entry name" value="MetZ"/>
    <property type="match status" value="1"/>
</dbReference>
<dbReference type="GO" id="GO:0016846">
    <property type="term" value="F:carbon-sulfur lyase activity"/>
    <property type="evidence" value="ECO:0007669"/>
    <property type="project" value="TreeGrafter"/>
</dbReference>
<dbReference type="GO" id="GO:0005737">
    <property type="term" value="C:cytoplasm"/>
    <property type="evidence" value="ECO:0007669"/>
    <property type="project" value="TreeGrafter"/>
</dbReference>
<dbReference type="EC" id="2.5.1.-" evidence="3"/>
<dbReference type="RefSeq" id="WP_099622907.1">
    <property type="nucleotide sequence ID" value="NZ_CP024201.1"/>
</dbReference>
<keyword evidence="3" id="KW-0808">Transferase</keyword>
<dbReference type="UniPathway" id="UPA00051">
    <property type="reaction ID" value="UER00449"/>
</dbReference>
<dbReference type="GO" id="GO:0019346">
    <property type="term" value="P:transsulfuration"/>
    <property type="evidence" value="ECO:0007669"/>
    <property type="project" value="InterPro"/>
</dbReference>
<dbReference type="InterPro" id="IPR015422">
    <property type="entry name" value="PyrdxlP-dep_Trfase_small"/>
</dbReference>
<comment type="subunit">
    <text evidence="3">Homotetramer.</text>
</comment>
<feature type="modified residue" description="N6-(pyridoxal phosphate)lysine" evidence="3 4">
    <location>
        <position position="210"/>
    </location>
</feature>
<dbReference type="KEGG" id="cmb:CSW64_15285"/>